<comment type="caution">
    <text evidence="1">The sequence shown here is derived from an EMBL/GenBank/DDBJ whole genome shotgun (WGS) entry which is preliminary data.</text>
</comment>
<evidence type="ECO:0000313" key="2">
    <source>
        <dbReference type="Proteomes" id="UP000224003"/>
    </source>
</evidence>
<name>A0A9X6WJ35_BACTU</name>
<protein>
    <recommendedName>
        <fullName evidence="3">IrrE N-terminal-like domain-containing protein</fullName>
    </recommendedName>
</protein>
<evidence type="ECO:0008006" key="3">
    <source>
        <dbReference type="Google" id="ProtNLM"/>
    </source>
</evidence>
<accession>A0A9X6WJ35</accession>
<dbReference type="EMBL" id="NUVX01000062">
    <property type="protein sequence ID" value="PFJ33219.1"/>
    <property type="molecule type" value="Genomic_DNA"/>
</dbReference>
<gene>
    <name evidence="1" type="ORF">COJ15_28670</name>
</gene>
<dbReference type="AlphaFoldDB" id="A0A9X6WJ35"/>
<dbReference type="Proteomes" id="UP000224003">
    <property type="component" value="Unassembled WGS sequence"/>
</dbReference>
<dbReference type="RefSeq" id="WP_098517326.1">
    <property type="nucleotide sequence ID" value="NZ_NUVX01000062.1"/>
</dbReference>
<evidence type="ECO:0000313" key="1">
    <source>
        <dbReference type="EMBL" id="PFJ33219.1"/>
    </source>
</evidence>
<sequence length="205" mass="23498">MNQSTYVANVVGNEWSKEIEVAIKETLHKLKTVPKFGKFLDTLDTITIEKSILKEDENTLGVYRPHRKNITLFINGIKSIPQAIYVFIHECSHHICEEYLGGLDRDYDSNRPNAAYFREEIRADSLAVALLKKYFNQNNLFQQIIKETLKRVAVMNKHLKSILSGLTSKFDAYGSWSYGIDWNKYSTWEISIDGNTPLSTLALAC</sequence>
<reference evidence="1 2" key="1">
    <citation type="submission" date="2017-09" db="EMBL/GenBank/DDBJ databases">
        <title>Large-scale bioinformatics analysis of Bacillus genomes uncovers conserved roles of natural products in bacterial physiology.</title>
        <authorList>
            <consortium name="Agbiome Team Llc"/>
            <person name="Bleich R.M."/>
            <person name="Grubbs K.J."/>
            <person name="Santa Maria K.C."/>
            <person name="Allen S.E."/>
            <person name="Farag S."/>
            <person name="Shank E.A."/>
            <person name="Bowers A."/>
        </authorList>
    </citation>
    <scope>NUCLEOTIDE SEQUENCE [LARGE SCALE GENOMIC DNA]</scope>
    <source>
        <strain evidence="1 2">AFS085496</strain>
    </source>
</reference>
<organism evidence="1 2">
    <name type="scientific">Bacillus thuringiensis</name>
    <dbReference type="NCBI Taxonomy" id="1428"/>
    <lineage>
        <taxon>Bacteria</taxon>
        <taxon>Bacillati</taxon>
        <taxon>Bacillota</taxon>
        <taxon>Bacilli</taxon>
        <taxon>Bacillales</taxon>
        <taxon>Bacillaceae</taxon>
        <taxon>Bacillus</taxon>
        <taxon>Bacillus cereus group</taxon>
    </lineage>
</organism>
<proteinExistence type="predicted"/>